<dbReference type="Proteomes" id="UP000672032">
    <property type="component" value="Chromosome 1"/>
</dbReference>
<dbReference type="AlphaFoldDB" id="A0A8A3NXT8"/>
<name>A0A8A3NXT8_9HELO</name>
<organism evidence="1 2">
    <name type="scientific">Monilinia vaccinii-corymbosi</name>
    <dbReference type="NCBI Taxonomy" id="61207"/>
    <lineage>
        <taxon>Eukaryota</taxon>
        <taxon>Fungi</taxon>
        <taxon>Dikarya</taxon>
        <taxon>Ascomycota</taxon>
        <taxon>Pezizomycotina</taxon>
        <taxon>Leotiomycetes</taxon>
        <taxon>Helotiales</taxon>
        <taxon>Sclerotiniaceae</taxon>
        <taxon>Monilinia</taxon>
    </lineage>
</organism>
<accession>A0A8A3NXT8</accession>
<protein>
    <submittedName>
        <fullName evidence="1">Uncharacterized protein</fullName>
    </submittedName>
</protein>
<sequence length="107" mass="12098">MYQVSRQKLERPGGDSVDLLYVDDVVSRCPGCLFSESYYKEMGSGFEAEKLEVEVMCAKISYKTPDSRWLAAQLRVGTPTSIPDISTKKKRLPEHLTDTMTLDSWVS</sequence>
<reference evidence="1" key="1">
    <citation type="submission" date="2020-10" db="EMBL/GenBank/DDBJ databases">
        <title>Genome Sequence of Monilinia vaccinii-corymbosi Sheds Light on Mummy Berry Disease Infection of Blueberry and Mating Type.</title>
        <authorList>
            <person name="Yow A.G."/>
            <person name="Zhang Y."/>
            <person name="Bansal K."/>
            <person name="Eacker S.M."/>
            <person name="Sullivan S."/>
            <person name="Liachko I."/>
            <person name="Cubeta M.A."/>
            <person name="Rollins J.A."/>
            <person name="Ashrafi H."/>
        </authorList>
    </citation>
    <scope>NUCLEOTIDE SEQUENCE</scope>
    <source>
        <strain evidence="1">RL-1</strain>
    </source>
</reference>
<keyword evidence="2" id="KW-1185">Reference proteome</keyword>
<gene>
    <name evidence="1" type="ORF">DSL72_004855</name>
</gene>
<evidence type="ECO:0000313" key="2">
    <source>
        <dbReference type="Proteomes" id="UP000672032"/>
    </source>
</evidence>
<dbReference type="EMBL" id="CP063405">
    <property type="protein sequence ID" value="QSZ30333.1"/>
    <property type="molecule type" value="Genomic_DNA"/>
</dbReference>
<proteinExistence type="predicted"/>
<evidence type="ECO:0000313" key="1">
    <source>
        <dbReference type="EMBL" id="QSZ30333.1"/>
    </source>
</evidence>